<gene>
    <name evidence="1" type="ORF">E3U43_020214</name>
</gene>
<proteinExistence type="predicted"/>
<name>A0ACD3QWZ7_LARCR</name>
<evidence type="ECO:0000313" key="1">
    <source>
        <dbReference type="EMBL" id="TMS11221.1"/>
    </source>
</evidence>
<keyword evidence="2" id="KW-1185">Reference proteome</keyword>
<evidence type="ECO:0000313" key="2">
    <source>
        <dbReference type="Proteomes" id="UP000793456"/>
    </source>
</evidence>
<comment type="caution">
    <text evidence="1">The sequence shown here is derived from an EMBL/GenBank/DDBJ whole genome shotgun (WGS) entry which is preliminary data.</text>
</comment>
<dbReference type="Proteomes" id="UP000793456">
    <property type="component" value="Chromosome XIV"/>
</dbReference>
<accession>A0ACD3QWZ7</accession>
<reference evidence="1" key="1">
    <citation type="submission" date="2018-11" db="EMBL/GenBank/DDBJ databases">
        <title>The sequence and de novo assembly of Larimichthys crocea genome using PacBio and Hi-C technologies.</title>
        <authorList>
            <person name="Xu P."/>
            <person name="Chen B."/>
            <person name="Zhou Z."/>
            <person name="Ke Q."/>
            <person name="Wu Y."/>
            <person name="Bai H."/>
            <person name="Pu F."/>
        </authorList>
    </citation>
    <scope>NUCLEOTIDE SEQUENCE</scope>
    <source>
        <tissue evidence="1">Muscle</tissue>
    </source>
</reference>
<sequence>AGRMKSRLTLDKAAHKTPVNNNSLCSAVVLPPILLCKMTIILRLQGLDVKAGTEDIRAFFKCFHIPDGGVYIVGGSLREAFIAFTAEKDAQLAMRYTGTFLKGSKVTLHISNMEELEHKLETLLKRKKPSPTKPRRPPTSPDANQSPLKSQTPKTESLPPTTAQTCDPNTPNTNYPQPDYPETSSLQTSNAIDSNTAFLLGICTVLHGLQSSHQEENNEAVPIFDIPKTESRVVSNEVRTPEQTQNSKPGYVRLFGLPASTTKEDICRFFSGLMVQEAIVNVKLGIGHGCLVKFASVQDARDALLFNQQSLGSICVEVRGATEKMWTSALEECENGLDVEVKLKHSPLQETANHTQSHTSALQLKRQSVNQLPFKAPKKSRLDSDSANTSSTMEYIVMVKNLPKTMTKTEIKELFRCPDMAHKNVLHLLDKESNRTDAAFLIFTRTEDYDYAMNLAGCHVGSSAIEVLSITRMMMRDMMARTRPRNHQPVTKKKMNRKRKSHPVEILEEAPDKNLDPAGTAQTCMFVRNMPGNVQKSQIKSFFSNFRLEQDNISLLLDTDGEGIGEAVIQFKSPKLSALAQRLHGRDFLGTKVLLTRITEKQREEILARNV</sequence>
<organism evidence="1 2">
    <name type="scientific">Larimichthys crocea</name>
    <name type="common">Large yellow croaker</name>
    <name type="synonym">Pseudosciaena crocea</name>
    <dbReference type="NCBI Taxonomy" id="215358"/>
    <lineage>
        <taxon>Eukaryota</taxon>
        <taxon>Metazoa</taxon>
        <taxon>Chordata</taxon>
        <taxon>Craniata</taxon>
        <taxon>Vertebrata</taxon>
        <taxon>Euteleostomi</taxon>
        <taxon>Actinopterygii</taxon>
        <taxon>Neopterygii</taxon>
        <taxon>Teleostei</taxon>
        <taxon>Neoteleostei</taxon>
        <taxon>Acanthomorphata</taxon>
        <taxon>Eupercaria</taxon>
        <taxon>Sciaenidae</taxon>
        <taxon>Larimichthys</taxon>
    </lineage>
</organism>
<feature type="non-terminal residue" evidence="1">
    <location>
        <position position="1"/>
    </location>
</feature>
<dbReference type="EMBL" id="CM011687">
    <property type="protein sequence ID" value="TMS11221.1"/>
    <property type="molecule type" value="Genomic_DNA"/>
</dbReference>
<protein>
    <submittedName>
        <fullName evidence="1">Uncharacterized protein</fullName>
    </submittedName>
</protein>